<evidence type="ECO:0000256" key="2">
    <source>
        <dbReference type="ARBA" id="ARBA00001968"/>
    </source>
</evidence>
<dbReference type="InterPro" id="IPR026596">
    <property type="entry name" value="IspD/F"/>
</dbReference>
<feature type="site" description="Positions MEP for the nucleophilic attack" evidence="10">
    <location>
        <position position="166"/>
    </location>
</feature>
<evidence type="ECO:0000256" key="11">
    <source>
        <dbReference type="RuleBase" id="RU004395"/>
    </source>
</evidence>
<comment type="function">
    <text evidence="10">Bifunctional enzyme that catalyzes the formation of 4-diphosphocytidyl-2-C-methyl-D-erythritol from CTP and 2-C-methyl-D-erythritol 4-phosphate (MEP) (IspD), and catalyzes the conversion of 4-diphosphocytidyl-2-C-methyl-D-erythritol 2-phosphate (CDP-ME2P) to 2-C-methyl-D-erythritol 2,4-cyclodiphosphate (ME-CPP) with a corresponding release of cytidine 5-monophosphate (CMP) (IspF).</text>
</comment>
<feature type="site" description="Transition state stabilizer" evidence="10">
    <location>
        <position position="25"/>
    </location>
</feature>
<feature type="binding site" evidence="10">
    <location>
        <begin position="271"/>
        <end position="273"/>
    </location>
    <ligand>
        <name>4-CDP-2-C-methyl-D-erythritol 2-phosphate</name>
        <dbReference type="ChEBI" id="CHEBI:57919"/>
    </ligand>
</feature>
<evidence type="ECO:0000256" key="9">
    <source>
        <dbReference type="ARBA" id="ARBA00023268"/>
    </source>
</evidence>
<dbReference type="GO" id="GO:0008685">
    <property type="term" value="F:2-C-methyl-D-erythritol 2,4-cyclodiphosphate synthase activity"/>
    <property type="evidence" value="ECO:0007669"/>
    <property type="project" value="UniProtKB-UniRule"/>
</dbReference>
<feature type="region of interest" description="2-C-methyl-D-erythritol 2,4-cyclodiphosphate synthase" evidence="10">
    <location>
        <begin position="265"/>
        <end position="426"/>
    </location>
</feature>
<gene>
    <name evidence="10" type="primary">ispDF</name>
    <name evidence="13" type="ORF">LptCag_0103</name>
</gene>
<comment type="catalytic activity">
    <reaction evidence="10">
        <text>2-C-methyl-D-erythritol 4-phosphate + CTP + H(+) = 4-CDP-2-C-methyl-D-erythritol + diphosphate</text>
        <dbReference type="Rhea" id="RHEA:13429"/>
        <dbReference type="ChEBI" id="CHEBI:15378"/>
        <dbReference type="ChEBI" id="CHEBI:33019"/>
        <dbReference type="ChEBI" id="CHEBI:37563"/>
        <dbReference type="ChEBI" id="CHEBI:57823"/>
        <dbReference type="ChEBI" id="CHEBI:58262"/>
        <dbReference type="EC" id="2.7.7.60"/>
    </reaction>
</comment>
<comment type="caution">
    <text evidence="10">Lacks conserved residue(s) required for the propagation of feature annotation.</text>
</comment>
<keyword evidence="6 10" id="KW-0479">Metal-binding</keyword>
<feature type="binding site" evidence="10">
    <location>
        <position position="405"/>
    </location>
    <ligand>
        <name>4-CDP-2-C-methyl-D-erythritol 2-phosphate</name>
        <dbReference type="ChEBI" id="CHEBI:57919"/>
    </ligand>
</feature>
<evidence type="ECO:0000256" key="7">
    <source>
        <dbReference type="ARBA" id="ARBA00023229"/>
    </source>
</evidence>
<dbReference type="FunFam" id="3.30.1330.50:FF:000003">
    <property type="entry name" value="2-C-methyl-D-erythritol 2,4-cyclodiphosphate synthase"/>
    <property type="match status" value="1"/>
</dbReference>
<comment type="catalytic activity">
    <reaction evidence="1 10 11">
        <text>4-CDP-2-C-methyl-D-erythritol 2-phosphate = 2-C-methyl-D-erythritol 2,4-cyclic diphosphate + CMP</text>
        <dbReference type="Rhea" id="RHEA:23864"/>
        <dbReference type="ChEBI" id="CHEBI:57919"/>
        <dbReference type="ChEBI" id="CHEBI:58483"/>
        <dbReference type="ChEBI" id="CHEBI:60377"/>
        <dbReference type="EC" id="4.6.1.12"/>
    </reaction>
</comment>
<comment type="similarity">
    <text evidence="10">In the C-terminal section; belongs to the IspF family.</text>
</comment>
<protein>
    <recommendedName>
        <fullName evidence="10">Bifunctional enzyme IspD/IspF</fullName>
    </recommendedName>
    <domain>
        <recommendedName>
            <fullName evidence="10">2-C-methyl-D-erythritol 4-phosphate cytidylyltransferase</fullName>
            <ecNumber evidence="10">2.7.7.60</ecNumber>
        </recommendedName>
        <alternativeName>
            <fullName evidence="10">4-diphosphocytidyl-2C-methyl-D-erythritol synthase</fullName>
        </alternativeName>
        <alternativeName>
            <fullName evidence="10">MEP cytidylyltransferase</fullName>
            <shortName evidence="10">MCT</shortName>
        </alternativeName>
    </domain>
    <domain>
        <recommendedName>
            <fullName evidence="10">2-C-methyl-D-erythritol 2,4-cyclodiphosphate synthase</fullName>
            <shortName evidence="10">MECDP-synthase</shortName>
            <shortName evidence="10">MECPP-synthase</shortName>
            <shortName evidence="10">MECPS</shortName>
            <ecNumber evidence="10">4.6.1.12</ecNumber>
        </recommendedName>
    </domain>
</protein>
<dbReference type="PATRIC" id="fig|178606.4.peg.1701"/>
<dbReference type="CDD" id="cd00554">
    <property type="entry name" value="MECDP_synthase"/>
    <property type="match status" value="1"/>
</dbReference>
<evidence type="ECO:0000256" key="3">
    <source>
        <dbReference type="ARBA" id="ARBA00004709"/>
    </source>
</evidence>
<dbReference type="GO" id="GO:0050518">
    <property type="term" value="F:2-C-methyl-D-erythritol 4-phosphate cytidylyltransferase activity"/>
    <property type="evidence" value="ECO:0007669"/>
    <property type="project" value="UniProtKB-UniRule"/>
</dbReference>
<comment type="cofactor">
    <cofactor evidence="2 10">
        <name>a divalent metal cation</name>
        <dbReference type="ChEBI" id="CHEBI:60240"/>
    </cofactor>
</comment>
<dbReference type="EMBL" id="JPGK01000006">
    <property type="protein sequence ID" value="KGA93490.1"/>
    <property type="molecule type" value="Genomic_DNA"/>
</dbReference>
<evidence type="ECO:0000313" key="14">
    <source>
        <dbReference type="Proteomes" id="UP000029452"/>
    </source>
</evidence>
<dbReference type="EC" id="4.6.1.12" evidence="10"/>
<feature type="site" description="Transition state stabilizer" evidence="10">
    <location>
        <position position="396"/>
    </location>
</feature>
<feature type="binding site" evidence="10">
    <location>
        <begin position="319"/>
        <end position="321"/>
    </location>
    <ligand>
        <name>4-CDP-2-C-methyl-D-erythritol 2-phosphate</name>
        <dbReference type="ChEBI" id="CHEBI:57919"/>
    </ligand>
</feature>
<dbReference type="HAMAP" id="MF_01520">
    <property type="entry name" value="IspDF"/>
    <property type="match status" value="1"/>
</dbReference>
<dbReference type="RefSeq" id="WP_036082772.1">
    <property type="nucleotide sequence ID" value="NZ_JBPKCJ010000005.1"/>
</dbReference>
<dbReference type="SUPFAM" id="SSF69765">
    <property type="entry name" value="IpsF-like"/>
    <property type="match status" value="1"/>
</dbReference>
<dbReference type="InterPro" id="IPR036571">
    <property type="entry name" value="MECDP_synthase_sf"/>
</dbReference>
<evidence type="ECO:0000256" key="8">
    <source>
        <dbReference type="ARBA" id="ARBA00023239"/>
    </source>
</evidence>
<keyword evidence="5 10" id="KW-0548">Nucleotidyltransferase</keyword>
<evidence type="ECO:0000256" key="6">
    <source>
        <dbReference type="ARBA" id="ARBA00022723"/>
    </source>
</evidence>
<proteinExistence type="inferred from homology"/>
<dbReference type="InterPro" id="IPR020555">
    <property type="entry name" value="MECDP_synthase_CS"/>
</dbReference>
<evidence type="ECO:0000256" key="1">
    <source>
        <dbReference type="ARBA" id="ARBA00000200"/>
    </source>
</evidence>
<feature type="binding site" evidence="10">
    <location>
        <position position="271"/>
    </location>
    <ligand>
        <name>a divalent metal cation</name>
        <dbReference type="ChEBI" id="CHEBI:60240"/>
    </ligand>
</feature>
<comment type="caution">
    <text evidence="13">The sequence shown here is derived from an EMBL/GenBank/DDBJ whole genome shotgun (WGS) entry which is preliminary data.</text>
</comment>
<comment type="pathway">
    <text evidence="3 10">Isoprenoid biosynthesis; isopentenyl diphosphate biosynthesis via DXP pathway; isopentenyl diphosphate from 1-deoxy-D-xylulose 5-phosphate: step 4/6.</text>
</comment>
<keyword evidence="9 10" id="KW-0511">Multifunctional enzyme</keyword>
<dbReference type="PROSITE" id="PS01295">
    <property type="entry name" value="ISPD"/>
    <property type="match status" value="1"/>
</dbReference>
<dbReference type="AlphaFoldDB" id="A0A094WAE1"/>
<evidence type="ECO:0000313" key="13">
    <source>
        <dbReference type="EMBL" id="KGA93490.1"/>
    </source>
</evidence>
<dbReference type="Pfam" id="PF02542">
    <property type="entry name" value="YgbB"/>
    <property type="match status" value="1"/>
</dbReference>
<feature type="site" description="Transition state stabilizer" evidence="10">
    <location>
        <position position="18"/>
    </location>
</feature>
<reference evidence="13 14" key="1">
    <citation type="submission" date="2014-06" db="EMBL/GenBank/DDBJ databases">
        <title>Draft genome sequence of iron oxidizing acidophile Leptospirillum ferriphilum DSM14647.</title>
        <authorList>
            <person name="Cardenas J.P."/>
            <person name="Lazcano M."/>
            <person name="Ossandon F.J."/>
            <person name="Corbett M."/>
            <person name="Holmes D.S."/>
            <person name="Watkin E."/>
        </authorList>
    </citation>
    <scope>NUCLEOTIDE SEQUENCE [LARGE SCALE GENOMIC DNA]</scope>
    <source>
        <strain evidence="13 14">DSM 14647</strain>
    </source>
</reference>
<feature type="site" description="Transition state stabilizer" evidence="10">
    <location>
        <position position="297"/>
    </location>
</feature>
<evidence type="ECO:0000256" key="5">
    <source>
        <dbReference type="ARBA" id="ARBA00022695"/>
    </source>
</evidence>
<dbReference type="InterPro" id="IPR029044">
    <property type="entry name" value="Nucleotide-diphossugar_trans"/>
</dbReference>
<dbReference type="Gene3D" id="3.90.550.10">
    <property type="entry name" value="Spore Coat Polysaccharide Biosynthesis Protein SpsA, Chain A"/>
    <property type="match status" value="1"/>
</dbReference>
<comment type="pathway">
    <text evidence="10">Isoprenoid biosynthesis; isopentenyl diphosphate biosynthesis via DXP pathway; isopentenyl diphosphate from 1-deoxy-D-xylulose 5-phosphate: step 2/6.</text>
</comment>
<comment type="similarity">
    <text evidence="11">Belongs to the IspF family.</text>
</comment>
<dbReference type="GO" id="GO:0019288">
    <property type="term" value="P:isopentenyl diphosphate biosynthetic process, methylerythritol 4-phosphate pathway"/>
    <property type="evidence" value="ECO:0007669"/>
    <property type="project" value="UniProtKB-UniRule"/>
</dbReference>
<sequence length="426" mass="46446">MKQRSIAVVMAAGGKGVRMGREKPKQFLLLAGKPLFLYSLETCLFHPEIGRVLLGVPREFLAETRNLVETFVTDPDARTRVRIYEGGRRRQDTVALGVRLLEGEPDIVSVMVHDAARPFLSGAILDRACDTLRDGKAFGVGIPVSDTLWKRGESSGRDLLSGIVEREKIVRAQTPQGSPVPVFLEALDRAVRSGDPDFTDEASLFLWAGTPVVIVPGEENNRKITTPEDLAWAEERILCERGFSSMNVMNEAHSGPSGPPPRWPRVGQGVDVHPFEKGRELWLGGIQIPHTHGLSGHSDADAVIHALCDALLGAVGEGDIGHHFPPSDERYRGQRSLFFLESVVTILRKKGYLPYQADLTIVAERPKISPHAGKMREVLAHALGVQPQDISIKATTSEKMGFTGREEGLMALAVATVVPAGEKSGE</sequence>
<feature type="domain" description="2-C-methyl-D-erythritol 2,4-cyclodiphosphate synthase" evidence="12">
    <location>
        <begin position="265"/>
        <end position="417"/>
    </location>
</feature>
<feature type="binding site" evidence="10">
    <location>
        <position position="305"/>
    </location>
    <ligand>
        <name>a divalent metal cation</name>
        <dbReference type="ChEBI" id="CHEBI:60240"/>
    </ligand>
</feature>
<evidence type="ECO:0000259" key="12">
    <source>
        <dbReference type="Pfam" id="PF02542"/>
    </source>
</evidence>
<dbReference type="EC" id="2.7.7.60" evidence="10"/>
<feature type="binding site" evidence="10">
    <location>
        <position position="402"/>
    </location>
    <ligand>
        <name>4-CDP-2-C-methyl-D-erythritol 2-phosphate</name>
        <dbReference type="ChEBI" id="CHEBI:57919"/>
    </ligand>
</feature>
<dbReference type="InterPro" id="IPR003526">
    <property type="entry name" value="MECDP_synthase"/>
</dbReference>
<accession>A0A094WAE1</accession>
<dbReference type="OrthoDB" id="9804336at2"/>
<keyword evidence="7 10" id="KW-0414">Isoprene biosynthesis</keyword>
<dbReference type="PROSITE" id="PS01350">
    <property type="entry name" value="ISPF"/>
    <property type="match status" value="1"/>
</dbReference>
<dbReference type="NCBIfam" id="TIGR00151">
    <property type="entry name" value="ispF"/>
    <property type="match status" value="1"/>
</dbReference>
<comment type="similarity">
    <text evidence="10">In the N-terminal section; belongs to the IspD/TarI cytidylyltransferase family. IspD subfamily.</text>
</comment>
<dbReference type="UniPathway" id="UPA00056">
    <property type="reaction ID" value="UER00093"/>
</dbReference>
<dbReference type="CDD" id="cd02516">
    <property type="entry name" value="CDP-ME_synthetase"/>
    <property type="match status" value="1"/>
</dbReference>
<dbReference type="PANTHER" id="PTHR43181">
    <property type="entry name" value="2-C-METHYL-D-ERYTHRITOL 2,4-CYCLODIPHOSPHATE SYNTHASE, CHLOROPLASTIC"/>
    <property type="match status" value="1"/>
</dbReference>
<feature type="region of interest" description="2-C-methyl-D-erythritol 4-phosphate cytidylyltransferase" evidence="10">
    <location>
        <begin position="1"/>
        <end position="264"/>
    </location>
</feature>
<dbReference type="InterPro" id="IPR018294">
    <property type="entry name" value="ISPD_synthase_CS"/>
</dbReference>
<name>A0A094WAE1_9BACT</name>
<dbReference type="Gene3D" id="3.30.1330.50">
    <property type="entry name" value="2-C-methyl-D-erythritol 2,4-cyclodiphosphate synthase"/>
    <property type="match status" value="1"/>
</dbReference>
<organism evidence="13 14">
    <name type="scientific">Leptospirillum ferriphilum</name>
    <dbReference type="NCBI Taxonomy" id="178606"/>
    <lineage>
        <taxon>Bacteria</taxon>
        <taxon>Pseudomonadati</taxon>
        <taxon>Nitrospirota</taxon>
        <taxon>Nitrospiria</taxon>
        <taxon>Nitrospirales</taxon>
        <taxon>Nitrospiraceae</taxon>
        <taxon>Leptospirillum</taxon>
    </lineage>
</organism>
<keyword evidence="4 10" id="KW-0808">Transferase</keyword>
<dbReference type="PANTHER" id="PTHR43181:SF1">
    <property type="entry name" value="2-C-METHYL-D-ERYTHRITOL 2,4-CYCLODIPHOSPHATE SYNTHASE, CHLOROPLASTIC"/>
    <property type="match status" value="1"/>
</dbReference>
<feature type="binding site" evidence="10">
    <location>
        <begin position="297"/>
        <end position="298"/>
    </location>
    <ligand>
        <name>4-CDP-2-C-methyl-D-erythritol 2-phosphate</name>
        <dbReference type="ChEBI" id="CHEBI:57919"/>
    </ligand>
</feature>
<feature type="site" description="Positions MEP for the nucleophilic attack" evidence="10">
    <location>
        <position position="223"/>
    </location>
</feature>
<dbReference type="GO" id="GO:0046872">
    <property type="term" value="F:metal ion binding"/>
    <property type="evidence" value="ECO:0007669"/>
    <property type="project" value="UniProtKB-KW"/>
</dbReference>
<evidence type="ECO:0000256" key="4">
    <source>
        <dbReference type="ARBA" id="ARBA00022679"/>
    </source>
</evidence>
<dbReference type="SUPFAM" id="SSF53448">
    <property type="entry name" value="Nucleotide-diphospho-sugar transferases"/>
    <property type="match status" value="1"/>
</dbReference>
<feature type="binding site" evidence="10">
    <location>
        <begin position="395"/>
        <end position="398"/>
    </location>
    <ligand>
        <name>4-CDP-2-C-methyl-D-erythritol 2-phosphate</name>
        <dbReference type="ChEBI" id="CHEBI:57919"/>
    </ligand>
</feature>
<keyword evidence="8 10" id="KW-0456">Lyase</keyword>
<evidence type="ECO:0000256" key="10">
    <source>
        <dbReference type="HAMAP-Rule" id="MF_01520"/>
    </source>
</evidence>
<dbReference type="HAMAP" id="MF_00107">
    <property type="entry name" value="IspF"/>
    <property type="match status" value="1"/>
</dbReference>
<dbReference type="InterPro" id="IPR034683">
    <property type="entry name" value="IspD/TarI"/>
</dbReference>
<dbReference type="GO" id="GO:0016114">
    <property type="term" value="P:terpenoid biosynthetic process"/>
    <property type="evidence" value="ECO:0007669"/>
    <property type="project" value="InterPro"/>
</dbReference>
<feature type="binding site" evidence="10">
    <location>
        <position position="273"/>
    </location>
    <ligand>
        <name>a divalent metal cation</name>
        <dbReference type="ChEBI" id="CHEBI:60240"/>
    </ligand>
</feature>
<dbReference type="Proteomes" id="UP000029452">
    <property type="component" value="Unassembled WGS sequence"/>
</dbReference>
<dbReference type="Pfam" id="PF01128">
    <property type="entry name" value="IspD"/>
    <property type="match status" value="1"/>
</dbReference>